<feature type="transmembrane region" description="Helical" evidence="7">
    <location>
        <begin position="105"/>
        <end position="124"/>
    </location>
</feature>
<evidence type="ECO:0000256" key="3">
    <source>
        <dbReference type="ARBA" id="ARBA00022475"/>
    </source>
</evidence>
<feature type="domain" description="ABC transmembrane type-1" evidence="8">
    <location>
        <begin position="64"/>
        <end position="248"/>
    </location>
</feature>
<proteinExistence type="inferred from homology"/>
<dbReference type="GO" id="GO:0055085">
    <property type="term" value="P:transmembrane transport"/>
    <property type="evidence" value="ECO:0007669"/>
    <property type="project" value="InterPro"/>
</dbReference>
<feature type="transmembrane region" description="Helical" evidence="7">
    <location>
        <begin position="71"/>
        <end position="93"/>
    </location>
</feature>
<organism evidence="9 10">
    <name type="scientific">Candidatus Intestinimonas merdavium</name>
    <dbReference type="NCBI Taxonomy" id="2838622"/>
    <lineage>
        <taxon>Bacteria</taxon>
        <taxon>Bacillati</taxon>
        <taxon>Bacillota</taxon>
        <taxon>Clostridia</taxon>
        <taxon>Eubacteriales</taxon>
        <taxon>Intestinimonas</taxon>
    </lineage>
</organism>
<evidence type="ECO:0000256" key="2">
    <source>
        <dbReference type="ARBA" id="ARBA00022448"/>
    </source>
</evidence>
<comment type="similarity">
    <text evidence="7">Belongs to the binding-protein-dependent transport system permease family.</text>
</comment>
<dbReference type="Pfam" id="PF00528">
    <property type="entry name" value="BPD_transp_1"/>
    <property type="match status" value="1"/>
</dbReference>
<dbReference type="PROSITE" id="PS50928">
    <property type="entry name" value="ABC_TM1"/>
    <property type="match status" value="1"/>
</dbReference>
<keyword evidence="4 7" id="KW-0812">Transmembrane</keyword>
<evidence type="ECO:0000256" key="4">
    <source>
        <dbReference type="ARBA" id="ARBA00022692"/>
    </source>
</evidence>
<dbReference type="EMBL" id="DXCX01000044">
    <property type="protein sequence ID" value="HIY73158.1"/>
    <property type="molecule type" value="Genomic_DNA"/>
</dbReference>
<feature type="transmembrane region" description="Helical" evidence="7">
    <location>
        <begin position="226"/>
        <end position="247"/>
    </location>
</feature>
<comment type="subcellular location">
    <subcellularLocation>
        <location evidence="1 7">Cell membrane</location>
        <topology evidence="1 7">Multi-pass membrane protein</topology>
    </subcellularLocation>
</comment>
<keyword evidence="3" id="KW-1003">Cell membrane</keyword>
<evidence type="ECO:0000256" key="7">
    <source>
        <dbReference type="RuleBase" id="RU363032"/>
    </source>
</evidence>
<dbReference type="InterPro" id="IPR035906">
    <property type="entry name" value="MetI-like_sf"/>
</dbReference>
<dbReference type="AlphaFoldDB" id="A0A9D1Z3B4"/>
<dbReference type="Gene3D" id="1.10.3720.10">
    <property type="entry name" value="MetI-like"/>
    <property type="match status" value="1"/>
</dbReference>
<dbReference type="PANTHER" id="PTHR30151">
    <property type="entry name" value="ALKANE SULFONATE ABC TRANSPORTER-RELATED, MEMBRANE SUBUNIT"/>
    <property type="match status" value="1"/>
</dbReference>
<dbReference type="SUPFAM" id="SSF161098">
    <property type="entry name" value="MetI-like"/>
    <property type="match status" value="1"/>
</dbReference>
<reference evidence="9" key="2">
    <citation type="submission" date="2021-04" db="EMBL/GenBank/DDBJ databases">
        <authorList>
            <person name="Gilroy R."/>
        </authorList>
    </citation>
    <scope>NUCLEOTIDE SEQUENCE</scope>
    <source>
        <strain evidence="9">CHK33-7979</strain>
    </source>
</reference>
<keyword evidence="5 7" id="KW-1133">Transmembrane helix</keyword>
<evidence type="ECO:0000259" key="8">
    <source>
        <dbReference type="PROSITE" id="PS50928"/>
    </source>
</evidence>
<sequence length="260" mass="28681">MKGKNSKKQVMNDKLWLLLSFCAALVVWYLLSLGKRTGNSFPFIPVVIKGLQTMIERGAFWTDLSSSLTSIAAGFGLGFVTAVPAAFLMAWYMPIRKIIEPWINFIRNIPALAYAPLIVIAAGVGKPPQIILIWICTFMTMSITIFHGIRSIDNTLIKAARVLGANDRDIFFRIILPATLPFIITAVRLGLGAGLTTLLAAESTGAQAGLGMRIRALQNTFETGSMLSYIIIIGIIGLILNLIVDIIERRLTSWQERREE</sequence>
<evidence type="ECO:0000256" key="6">
    <source>
        <dbReference type="ARBA" id="ARBA00023136"/>
    </source>
</evidence>
<dbReference type="GO" id="GO:0005886">
    <property type="term" value="C:plasma membrane"/>
    <property type="evidence" value="ECO:0007669"/>
    <property type="project" value="UniProtKB-SubCell"/>
</dbReference>
<gene>
    <name evidence="9" type="ORF">H9826_04165</name>
</gene>
<evidence type="ECO:0000313" key="10">
    <source>
        <dbReference type="Proteomes" id="UP000886824"/>
    </source>
</evidence>
<feature type="transmembrane region" description="Helical" evidence="7">
    <location>
        <begin position="130"/>
        <end position="149"/>
    </location>
</feature>
<name>A0A9D1Z3B4_9FIRM</name>
<evidence type="ECO:0000256" key="5">
    <source>
        <dbReference type="ARBA" id="ARBA00022989"/>
    </source>
</evidence>
<accession>A0A9D1Z3B4</accession>
<protein>
    <submittedName>
        <fullName evidence="9">ABC transporter permease</fullName>
    </submittedName>
</protein>
<keyword evidence="6 7" id="KW-0472">Membrane</keyword>
<dbReference type="Proteomes" id="UP000886824">
    <property type="component" value="Unassembled WGS sequence"/>
</dbReference>
<keyword evidence="2 7" id="KW-0813">Transport</keyword>
<comment type="caution">
    <text evidence="9">The sequence shown here is derived from an EMBL/GenBank/DDBJ whole genome shotgun (WGS) entry which is preliminary data.</text>
</comment>
<feature type="transmembrane region" description="Helical" evidence="7">
    <location>
        <begin position="170"/>
        <end position="191"/>
    </location>
</feature>
<dbReference type="InterPro" id="IPR000515">
    <property type="entry name" value="MetI-like"/>
</dbReference>
<dbReference type="PANTHER" id="PTHR30151:SF0">
    <property type="entry name" value="ABC TRANSPORTER PERMEASE PROTEIN MJ0413-RELATED"/>
    <property type="match status" value="1"/>
</dbReference>
<evidence type="ECO:0000256" key="1">
    <source>
        <dbReference type="ARBA" id="ARBA00004651"/>
    </source>
</evidence>
<evidence type="ECO:0000313" key="9">
    <source>
        <dbReference type="EMBL" id="HIY73158.1"/>
    </source>
</evidence>
<dbReference type="CDD" id="cd06261">
    <property type="entry name" value="TM_PBP2"/>
    <property type="match status" value="1"/>
</dbReference>
<reference evidence="9" key="1">
    <citation type="journal article" date="2021" name="PeerJ">
        <title>Extensive microbial diversity within the chicken gut microbiome revealed by metagenomics and culture.</title>
        <authorList>
            <person name="Gilroy R."/>
            <person name="Ravi A."/>
            <person name="Getino M."/>
            <person name="Pursley I."/>
            <person name="Horton D.L."/>
            <person name="Alikhan N.F."/>
            <person name="Baker D."/>
            <person name="Gharbi K."/>
            <person name="Hall N."/>
            <person name="Watson M."/>
            <person name="Adriaenssens E.M."/>
            <person name="Foster-Nyarko E."/>
            <person name="Jarju S."/>
            <person name="Secka A."/>
            <person name="Antonio M."/>
            <person name="Oren A."/>
            <person name="Chaudhuri R.R."/>
            <person name="La Ragione R."/>
            <person name="Hildebrand F."/>
            <person name="Pallen M.J."/>
        </authorList>
    </citation>
    <scope>NUCLEOTIDE SEQUENCE</scope>
    <source>
        <strain evidence="9">CHK33-7979</strain>
    </source>
</reference>